<dbReference type="Pfam" id="PF13419">
    <property type="entry name" value="HAD_2"/>
    <property type="match status" value="1"/>
</dbReference>
<proteinExistence type="predicted"/>
<dbReference type="NCBIfam" id="TIGR01509">
    <property type="entry name" value="HAD-SF-IA-v3"/>
    <property type="match status" value="1"/>
</dbReference>
<dbReference type="InterPro" id="IPR041492">
    <property type="entry name" value="HAD_2"/>
</dbReference>
<accession>A0A0F9CBB5</accession>
<sequence length="224" mass="24153">MQFTGRTKNIIFDLDGTLVDTAQDLANALSHAVSPYERGPYGPEEIKPLVGEGLERLIAKSLGPGVLGPGAMEMDVQKALHRFVAFYEAHLTDNTHPYEGVADTLRELKDRGLLLAVLSNKRTSMCRSILEALGLLGFFRMVAGGDAPPEKKPSPLAALYVLEALGAVPAESVMVGDSDIDIQTAEAVGMKSIAVTYGFRPREVLSGADHIVEGFPEILPFFEK</sequence>
<dbReference type="InterPro" id="IPR006439">
    <property type="entry name" value="HAD-SF_hydro_IA"/>
</dbReference>
<dbReference type="PANTHER" id="PTHR43434">
    <property type="entry name" value="PHOSPHOGLYCOLATE PHOSPHATASE"/>
    <property type="match status" value="1"/>
</dbReference>
<dbReference type="AlphaFoldDB" id="A0A0F9CBB5"/>
<protein>
    <recommendedName>
        <fullName evidence="2">Phosphoglycolate phosphatase</fullName>
    </recommendedName>
</protein>
<evidence type="ECO:0000313" key="1">
    <source>
        <dbReference type="EMBL" id="KKL46339.1"/>
    </source>
</evidence>
<dbReference type="SFLD" id="SFLDG01135">
    <property type="entry name" value="C1.5.6:_HAD__Beta-PGM__Phospha"/>
    <property type="match status" value="1"/>
</dbReference>
<dbReference type="PRINTS" id="PR00413">
    <property type="entry name" value="HADHALOGNASE"/>
</dbReference>
<dbReference type="Gene3D" id="3.40.50.1000">
    <property type="entry name" value="HAD superfamily/HAD-like"/>
    <property type="match status" value="1"/>
</dbReference>
<dbReference type="EMBL" id="LAZR01034068">
    <property type="protein sequence ID" value="KKL46339.1"/>
    <property type="molecule type" value="Genomic_DNA"/>
</dbReference>
<organism evidence="1">
    <name type="scientific">marine sediment metagenome</name>
    <dbReference type="NCBI Taxonomy" id="412755"/>
    <lineage>
        <taxon>unclassified sequences</taxon>
        <taxon>metagenomes</taxon>
        <taxon>ecological metagenomes</taxon>
    </lineage>
</organism>
<evidence type="ECO:0008006" key="2">
    <source>
        <dbReference type="Google" id="ProtNLM"/>
    </source>
</evidence>
<dbReference type="SFLD" id="SFLDS00003">
    <property type="entry name" value="Haloacid_Dehalogenase"/>
    <property type="match status" value="1"/>
</dbReference>
<dbReference type="NCBIfam" id="TIGR01662">
    <property type="entry name" value="HAD-SF-IIIA"/>
    <property type="match status" value="1"/>
</dbReference>
<reference evidence="1" key="1">
    <citation type="journal article" date="2015" name="Nature">
        <title>Complex archaea that bridge the gap between prokaryotes and eukaryotes.</title>
        <authorList>
            <person name="Spang A."/>
            <person name="Saw J.H."/>
            <person name="Jorgensen S.L."/>
            <person name="Zaremba-Niedzwiedzka K."/>
            <person name="Martijn J."/>
            <person name="Lind A.E."/>
            <person name="van Eijk R."/>
            <person name="Schleper C."/>
            <person name="Guy L."/>
            <person name="Ettema T.J."/>
        </authorList>
    </citation>
    <scope>NUCLEOTIDE SEQUENCE</scope>
</reference>
<dbReference type="GO" id="GO:0005829">
    <property type="term" value="C:cytosol"/>
    <property type="evidence" value="ECO:0007669"/>
    <property type="project" value="TreeGrafter"/>
</dbReference>
<comment type="caution">
    <text evidence="1">The sequence shown here is derived from an EMBL/GenBank/DDBJ whole genome shotgun (WGS) entry which is preliminary data.</text>
</comment>
<dbReference type="GO" id="GO:0008967">
    <property type="term" value="F:phosphoglycolate phosphatase activity"/>
    <property type="evidence" value="ECO:0007669"/>
    <property type="project" value="TreeGrafter"/>
</dbReference>
<dbReference type="NCBIfam" id="TIGR01549">
    <property type="entry name" value="HAD-SF-IA-v1"/>
    <property type="match status" value="1"/>
</dbReference>
<name>A0A0F9CBB5_9ZZZZ</name>
<dbReference type="InterPro" id="IPR006549">
    <property type="entry name" value="HAD-SF_hydro_IIIA"/>
</dbReference>
<dbReference type="PANTHER" id="PTHR43434:SF1">
    <property type="entry name" value="PHOSPHOGLYCOLATE PHOSPHATASE"/>
    <property type="match status" value="1"/>
</dbReference>
<dbReference type="InterPro" id="IPR023198">
    <property type="entry name" value="PGP-like_dom2"/>
</dbReference>
<dbReference type="InterPro" id="IPR050155">
    <property type="entry name" value="HAD-like_hydrolase_sf"/>
</dbReference>
<dbReference type="InterPro" id="IPR036412">
    <property type="entry name" value="HAD-like_sf"/>
</dbReference>
<dbReference type="Gene3D" id="1.10.150.240">
    <property type="entry name" value="Putative phosphatase, domain 2"/>
    <property type="match status" value="1"/>
</dbReference>
<dbReference type="SFLD" id="SFLDG01129">
    <property type="entry name" value="C1.5:_HAD__Beta-PGM__Phosphata"/>
    <property type="match status" value="1"/>
</dbReference>
<dbReference type="GO" id="GO:0006281">
    <property type="term" value="P:DNA repair"/>
    <property type="evidence" value="ECO:0007669"/>
    <property type="project" value="TreeGrafter"/>
</dbReference>
<dbReference type="SUPFAM" id="SSF56784">
    <property type="entry name" value="HAD-like"/>
    <property type="match status" value="1"/>
</dbReference>
<dbReference type="FunFam" id="3.40.50.1000:FF:000022">
    <property type="entry name" value="Phosphoglycolate phosphatase"/>
    <property type="match status" value="1"/>
</dbReference>
<dbReference type="InterPro" id="IPR023214">
    <property type="entry name" value="HAD_sf"/>
</dbReference>
<gene>
    <name evidence="1" type="ORF">LCGC14_2346550</name>
</gene>